<name>A0A077YW41_TRITR</name>
<dbReference type="InterPro" id="IPR043129">
    <property type="entry name" value="ATPase_NBD"/>
</dbReference>
<evidence type="ECO:0000313" key="1">
    <source>
        <dbReference type="EMBL" id="CDW52267.1"/>
    </source>
</evidence>
<dbReference type="STRING" id="36087.A0A077YW41"/>
<keyword evidence="2" id="KW-1185">Reference proteome</keyword>
<dbReference type="SUPFAM" id="SSF53067">
    <property type="entry name" value="Actin-like ATPase domain"/>
    <property type="match status" value="1"/>
</dbReference>
<dbReference type="EMBL" id="HG805818">
    <property type="protein sequence ID" value="CDW52267.1"/>
    <property type="molecule type" value="Genomic_DNA"/>
</dbReference>
<gene>
    <name evidence="1" type="ORF">TTRE_0000052601</name>
</gene>
<accession>A0A077YW41</accession>
<dbReference type="Proteomes" id="UP000030665">
    <property type="component" value="Unassembled WGS sequence"/>
</dbReference>
<protein>
    <submittedName>
        <fullName evidence="1">Actin domain containing protein</fullName>
    </submittedName>
</protein>
<sequence>MLEEYCVPYLMIINTAVLSWQLRKCCNNLRSSGRQRRFLYVRFMPVRRTAAAGNMLNRLCKKLLREKNIPVIGSYRIGKSHRVAPGKPPVFSVTQYLPSVTDNYCRYMTGEVIRDFKKRVVEVSTEPMADMPKDDVEEIPYQFPAGNTHNFGIERYRVAEALFDDEFHKVRKLFRFFSKVLQVKEHYYYRAEDIPTAIGRSLDFLDKDQRSVICRLPIFK</sequence>
<reference evidence="1" key="2">
    <citation type="submission" date="2014-03" db="EMBL/GenBank/DDBJ databases">
        <title>The whipworm genome and dual-species transcriptomics of an intimate host-pathogen interaction.</title>
        <authorList>
            <person name="Foth B.J."/>
            <person name="Tsai I.J."/>
            <person name="Reid A.J."/>
            <person name="Bancroft A.J."/>
            <person name="Nichol S."/>
            <person name="Tracey A."/>
            <person name="Holroyd N."/>
            <person name="Cotton J.A."/>
            <person name="Stanley E.J."/>
            <person name="Zarowiecki M."/>
            <person name="Liu J.Z."/>
            <person name="Huckvale T."/>
            <person name="Cooper P.J."/>
            <person name="Grencis R.K."/>
            <person name="Berriman M."/>
        </authorList>
    </citation>
    <scope>NUCLEOTIDE SEQUENCE [LARGE SCALE GENOMIC DNA]</scope>
</reference>
<organism evidence="1 2">
    <name type="scientific">Trichuris trichiura</name>
    <name type="common">Whipworm</name>
    <name type="synonym">Trichocephalus trichiurus</name>
    <dbReference type="NCBI Taxonomy" id="36087"/>
    <lineage>
        <taxon>Eukaryota</taxon>
        <taxon>Metazoa</taxon>
        <taxon>Ecdysozoa</taxon>
        <taxon>Nematoda</taxon>
        <taxon>Enoplea</taxon>
        <taxon>Dorylaimia</taxon>
        <taxon>Trichinellida</taxon>
        <taxon>Trichuridae</taxon>
        <taxon>Trichuris</taxon>
    </lineage>
</organism>
<dbReference type="InterPro" id="IPR004000">
    <property type="entry name" value="Actin"/>
</dbReference>
<dbReference type="AlphaFoldDB" id="A0A077YW41"/>
<dbReference type="Gene3D" id="3.90.640.10">
    <property type="entry name" value="Actin, Chain A, domain 4"/>
    <property type="match status" value="1"/>
</dbReference>
<reference evidence="1" key="1">
    <citation type="submission" date="2014-01" db="EMBL/GenBank/DDBJ databases">
        <authorList>
            <person name="Aslett M."/>
        </authorList>
    </citation>
    <scope>NUCLEOTIDE SEQUENCE</scope>
</reference>
<evidence type="ECO:0000313" key="2">
    <source>
        <dbReference type="Proteomes" id="UP000030665"/>
    </source>
</evidence>
<dbReference type="OrthoDB" id="5132116at2759"/>
<proteinExistence type="predicted"/>
<dbReference type="Pfam" id="PF00022">
    <property type="entry name" value="Actin"/>
    <property type="match status" value="1"/>
</dbReference>